<dbReference type="AlphaFoldDB" id="A0A1S3IRT5"/>
<dbReference type="Proteomes" id="UP000085678">
    <property type="component" value="Unplaced"/>
</dbReference>
<feature type="chain" id="PRO_5010335467" evidence="2">
    <location>
        <begin position="29"/>
        <end position="390"/>
    </location>
</feature>
<dbReference type="Pfam" id="PF13469">
    <property type="entry name" value="Sulfotransfer_3"/>
    <property type="match status" value="1"/>
</dbReference>
<name>A0A1S3IRT5_LINAN</name>
<dbReference type="GO" id="GO:0006790">
    <property type="term" value="P:sulfur compound metabolic process"/>
    <property type="evidence" value="ECO:0007669"/>
    <property type="project" value="TreeGrafter"/>
</dbReference>
<evidence type="ECO:0000313" key="3">
    <source>
        <dbReference type="Proteomes" id="UP000085678"/>
    </source>
</evidence>
<dbReference type="RefSeq" id="XP_013400925.1">
    <property type="nucleotide sequence ID" value="XM_013545471.2"/>
</dbReference>
<proteinExistence type="predicted"/>
<dbReference type="OMA" id="HWIEANT"/>
<keyword evidence="2" id="KW-0732">Signal</keyword>
<dbReference type="GO" id="GO:0006044">
    <property type="term" value="P:N-acetylglucosamine metabolic process"/>
    <property type="evidence" value="ECO:0007669"/>
    <property type="project" value="TreeGrafter"/>
</dbReference>
<evidence type="ECO:0000313" key="4">
    <source>
        <dbReference type="RefSeq" id="XP_013400925.1"/>
    </source>
</evidence>
<dbReference type="Gene3D" id="3.40.50.300">
    <property type="entry name" value="P-loop containing nucleotide triphosphate hydrolases"/>
    <property type="match status" value="1"/>
</dbReference>
<organism evidence="3 4">
    <name type="scientific">Lingula anatina</name>
    <name type="common">Brachiopod</name>
    <name type="synonym">Lingula unguis</name>
    <dbReference type="NCBI Taxonomy" id="7574"/>
    <lineage>
        <taxon>Eukaryota</taxon>
        <taxon>Metazoa</taxon>
        <taxon>Spiralia</taxon>
        <taxon>Lophotrochozoa</taxon>
        <taxon>Brachiopoda</taxon>
        <taxon>Linguliformea</taxon>
        <taxon>Lingulata</taxon>
        <taxon>Lingulida</taxon>
        <taxon>Linguloidea</taxon>
        <taxon>Lingulidae</taxon>
        <taxon>Lingula</taxon>
    </lineage>
</organism>
<keyword evidence="3" id="KW-1185">Reference proteome</keyword>
<dbReference type="GeneID" id="106166815"/>
<dbReference type="InterPro" id="IPR027417">
    <property type="entry name" value="P-loop_NTPase"/>
</dbReference>
<feature type="signal peptide" evidence="2">
    <location>
        <begin position="1"/>
        <end position="28"/>
    </location>
</feature>
<dbReference type="SUPFAM" id="SSF52540">
    <property type="entry name" value="P-loop containing nucleoside triphosphate hydrolases"/>
    <property type="match status" value="1"/>
</dbReference>
<evidence type="ECO:0000256" key="1">
    <source>
        <dbReference type="SAM" id="MobiDB-lite"/>
    </source>
</evidence>
<dbReference type="OrthoDB" id="5987729at2759"/>
<sequence>MSTNTWFTRTVFLMLCVSAGILLRLSWGGSNNRPSTRGLLIADTKEPASTNATGDTYPRQDESQTDIVIVLAYYRSGSTFLAEIFNQNAEAVYFFEPLRWFRESFFNETFYIYPGNTRRMGPMGTMAADKQAAFMVDVLKKLIHCDIEHLPKSVYFLNMNMRIWPFCNPEQKNLKDMENCFKEVGDTSDKCTDILKEVCTRFSFKAFKVIRLPLNDLDPILGQYPNAKVIHLIRDPRGSINSQRWLYEYCGLECAVHRHCNEHMLPDLISRRTLEKRYPGRILQVIYEDVVEDPVLWSNRIYSFLGRTMPGNIESWLKRATGAETDNGTWGTKRRNALETAHRWKTDMPLKMALQVDAICAEVLKLLPMYEPAFRILRQQNLSNANISKT</sequence>
<dbReference type="KEGG" id="lak:106166815"/>
<dbReference type="PANTHER" id="PTHR10704:SF44">
    <property type="entry name" value="LD35051P-RELATED"/>
    <property type="match status" value="1"/>
</dbReference>
<dbReference type="PANTHER" id="PTHR10704">
    <property type="entry name" value="CARBOHYDRATE SULFOTRANSFERASE"/>
    <property type="match status" value="1"/>
</dbReference>
<accession>A0A1S3IRT5</accession>
<dbReference type="STRING" id="7574.A0A1S3IRT5"/>
<dbReference type="FunCoup" id="A0A1S3IRT5">
    <property type="interactions" value="307"/>
</dbReference>
<dbReference type="InParanoid" id="A0A1S3IRT5"/>
<dbReference type="InterPro" id="IPR051135">
    <property type="entry name" value="Gal/GlcNAc/GalNAc_ST"/>
</dbReference>
<evidence type="ECO:0000256" key="2">
    <source>
        <dbReference type="SAM" id="SignalP"/>
    </source>
</evidence>
<protein>
    <submittedName>
        <fullName evidence="4">Carbohydrate sulfotransferase 3</fullName>
    </submittedName>
</protein>
<dbReference type="GO" id="GO:0001517">
    <property type="term" value="F:N-acetylglucosamine 6-O-sulfotransferase activity"/>
    <property type="evidence" value="ECO:0007669"/>
    <property type="project" value="TreeGrafter"/>
</dbReference>
<feature type="region of interest" description="Disordered" evidence="1">
    <location>
        <begin position="39"/>
        <end position="59"/>
    </location>
</feature>
<gene>
    <name evidence="4" type="primary">LOC106166815</name>
</gene>
<reference evidence="4" key="1">
    <citation type="submission" date="2025-08" db="UniProtKB">
        <authorList>
            <consortium name="RefSeq"/>
        </authorList>
    </citation>
    <scope>IDENTIFICATION</scope>
    <source>
        <tissue evidence="4">Gonads</tissue>
    </source>
</reference>